<accession>A0A1Y0L7C1</accession>
<evidence type="ECO:0000313" key="4">
    <source>
        <dbReference type="Proteomes" id="UP000195814"/>
    </source>
</evidence>
<sequence length="66" mass="7423">MSGSLPDHAGHYPAQQTSSLLLFYDSPPRIRSIAQPGYPVIRSVPYTAGRPDYRHRARRFTGPQAR</sequence>
<reference evidence="3 4" key="1">
    <citation type="submission" date="2016-05" db="EMBL/GenBank/DDBJ databases">
        <title>Complete genome sequence of two 2,5-diketo-D-glunonic acid producing strain Tatumella citrea.</title>
        <authorList>
            <person name="Duan C."/>
            <person name="Yang J."/>
            <person name="Yang S."/>
        </authorList>
    </citation>
    <scope>NUCLEOTIDE SEQUENCE [LARGE SCALE GENOMIC DNA]</scope>
    <source>
        <strain evidence="2 3">ATCC 39140</strain>
        <strain evidence="1 4">DSM 13699</strain>
    </source>
</reference>
<organism evidence="1 4">
    <name type="scientific">Tatumella citrea</name>
    <name type="common">Pantoea citrea</name>
    <dbReference type="NCBI Taxonomy" id="53336"/>
    <lineage>
        <taxon>Bacteria</taxon>
        <taxon>Pseudomonadati</taxon>
        <taxon>Pseudomonadota</taxon>
        <taxon>Gammaproteobacteria</taxon>
        <taxon>Enterobacterales</taxon>
        <taxon>Erwiniaceae</taxon>
        <taxon>Tatumella</taxon>
    </lineage>
</organism>
<dbReference type="Proteomes" id="UP000195814">
    <property type="component" value="Chromosome"/>
</dbReference>
<evidence type="ECO:0000313" key="2">
    <source>
        <dbReference type="EMBL" id="ARU97970.1"/>
    </source>
</evidence>
<evidence type="ECO:0000313" key="1">
    <source>
        <dbReference type="EMBL" id="ARU93932.1"/>
    </source>
</evidence>
<dbReference type="AlphaFoldDB" id="A0A1Y0L7C1"/>
<name>A0A1Y0L7C1_TATCI</name>
<dbReference type="EMBL" id="CP015579">
    <property type="protein sequence ID" value="ARU93932.1"/>
    <property type="molecule type" value="Genomic_DNA"/>
</dbReference>
<dbReference type="EMBL" id="CP015581">
    <property type="protein sequence ID" value="ARU97970.1"/>
    <property type="molecule type" value="Genomic_DNA"/>
</dbReference>
<evidence type="ECO:0000313" key="3">
    <source>
        <dbReference type="Proteomes" id="UP000195729"/>
    </source>
</evidence>
<gene>
    <name evidence="1" type="ORF">A7K98_09175</name>
    <name evidence="2" type="ORF">A7K99_09175</name>
</gene>
<protein>
    <submittedName>
        <fullName evidence="1">Uncharacterized protein</fullName>
    </submittedName>
</protein>
<proteinExistence type="predicted"/>
<dbReference type="KEGG" id="tci:A7K98_09175"/>
<keyword evidence="3" id="KW-1185">Reference proteome</keyword>
<dbReference type="Proteomes" id="UP000195729">
    <property type="component" value="Chromosome"/>
</dbReference>